<proteinExistence type="predicted"/>
<evidence type="ECO:0000313" key="2">
    <source>
        <dbReference type="EMBL" id="BDV35415.1"/>
    </source>
</evidence>
<reference evidence="2 3" key="1">
    <citation type="journal article" date="2023" name="Int. J. Syst. Evol. Microbiol.">
        <title>Methylocystis iwaonis sp. nov., a type II methane-oxidizing bacterium from surface soil of a rice paddy field in Japan, and emended description of the genus Methylocystis (ex Whittenbury et al. 1970) Bowman et al. 1993.</title>
        <authorList>
            <person name="Kaise H."/>
            <person name="Sawadogo J.B."/>
            <person name="Alam M.S."/>
            <person name="Ueno C."/>
            <person name="Dianou D."/>
            <person name="Shinjo R."/>
            <person name="Asakawa S."/>
        </authorList>
    </citation>
    <scope>NUCLEOTIDE SEQUENCE [LARGE SCALE GENOMIC DNA]</scope>
    <source>
        <strain evidence="2 3">SS37A-Re</strain>
    </source>
</reference>
<keyword evidence="3" id="KW-1185">Reference proteome</keyword>
<feature type="region of interest" description="Disordered" evidence="1">
    <location>
        <begin position="1"/>
        <end position="28"/>
    </location>
</feature>
<dbReference type="RefSeq" id="WP_281928854.1">
    <property type="nucleotide sequence ID" value="NZ_AP027142.1"/>
</dbReference>
<organism evidence="2 3">
    <name type="scientific">Methylocystis iwaonis</name>
    <dbReference type="NCBI Taxonomy" id="2885079"/>
    <lineage>
        <taxon>Bacteria</taxon>
        <taxon>Pseudomonadati</taxon>
        <taxon>Pseudomonadota</taxon>
        <taxon>Alphaproteobacteria</taxon>
        <taxon>Hyphomicrobiales</taxon>
        <taxon>Methylocystaceae</taxon>
        <taxon>Methylocystis</taxon>
    </lineage>
</organism>
<accession>A0ABM8EBP8</accession>
<evidence type="ECO:0000256" key="1">
    <source>
        <dbReference type="SAM" id="MobiDB-lite"/>
    </source>
</evidence>
<name>A0ABM8EBP8_9HYPH</name>
<sequence>MTDLVEQRALKSTQTLPGAAPAEEQPNAFSSGVALQDATVLIHVRFRPDGKVWEIAECPDFMDKDEWFKRLCAHAGDKFQTRCGARGLFRLSLEQLEGLKAPIHH</sequence>
<evidence type="ECO:0000313" key="3">
    <source>
        <dbReference type="Proteomes" id="UP001317629"/>
    </source>
</evidence>
<dbReference type="EMBL" id="AP027142">
    <property type="protein sequence ID" value="BDV35415.1"/>
    <property type="molecule type" value="Genomic_DNA"/>
</dbReference>
<gene>
    <name evidence="2" type="ORF">SS37A_29440</name>
</gene>
<dbReference type="Proteomes" id="UP001317629">
    <property type="component" value="Chromosome"/>
</dbReference>
<protein>
    <submittedName>
        <fullName evidence="2">Uncharacterized protein</fullName>
    </submittedName>
</protein>